<organism evidence="2 3">
    <name type="scientific">Rickenella mellea</name>
    <dbReference type="NCBI Taxonomy" id="50990"/>
    <lineage>
        <taxon>Eukaryota</taxon>
        <taxon>Fungi</taxon>
        <taxon>Dikarya</taxon>
        <taxon>Basidiomycota</taxon>
        <taxon>Agaricomycotina</taxon>
        <taxon>Agaricomycetes</taxon>
        <taxon>Hymenochaetales</taxon>
        <taxon>Rickenellaceae</taxon>
        <taxon>Rickenella</taxon>
    </lineage>
</organism>
<protein>
    <recommendedName>
        <fullName evidence="1">BTB domain-containing protein</fullName>
    </recommendedName>
</protein>
<dbReference type="SUPFAM" id="SSF54695">
    <property type="entry name" value="POZ domain"/>
    <property type="match status" value="1"/>
</dbReference>
<gene>
    <name evidence="2" type="ORF">BD410DRAFT_777713</name>
</gene>
<sequence length="325" mass="37283">MEPGDVISVAHHESVYFPDGDIVLSALDDKRCKILFRVHKFILSHHSPVFKGMFTLPQPPTQPPQNSEAQCGVVQVVDMPDRAEDFASLLSVLYDPSKLPYKRYNPDTPLLVKGILTLATKYEIDNLRSRIIEQIKSDWPSTLSEWDLIESHNKCIQDNDHVSDEEIIQLEPGAAIELARLFDIPSILPAAFLQLCRTKPLNIWDRAERESNLHDYCARWDLLSSKDHLHLQHGAHMLLFPIDDALRASSACRQRSQCETFLKEEWLPAFYVIAMDRDYFCASMTCASSISKHHALCAPCVEEVPERLMKRRGEVWDSLRTWFNL</sequence>
<evidence type="ECO:0000259" key="1">
    <source>
        <dbReference type="PROSITE" id="PS50097"/>
    </source>
</evidence>
<dbReference type="AlphaFoldDB" id="A0A4Y7PK05"/>
<dbReference type="InterPro" id="IPR000210">
    <property type="entry name" value="BTB/POZ_dom"/>
</dbReference>
<feature type="domain" description="BTB" evidence="1">
    <location>
        <begin position="20"/>
        <end position="95"/>
    </location>
</feature>
<accession>A0A4Y7PK05</accession>
<dbReference type="Pfam" id="PF00651">
    <property type="entry name" value="BTB"/>
    <property type="match status" value="1"/>
</dbReference>
<dbReference type="VEuPathDB" id="FungiDB:BD410DRAFT_777713"/>
<proteinExistence type="predicted"/>
<dbReference type="InterPro" id="IPR011333">
    <property type="entry name" value="SKP1/BTB/POZ_sf"/>
</dbReference>
<reference evidence="2 3" key="1">
    <citation type="submission" date="2018-06" db="EMBL/GenBank/DDBJ databases">
        <title>A transcriptomic atlas of mushroom development highlights an independent origin of complex multicellularity.</title>
        <authorList>
            <consortium name="DOE Joint Genome Institute"/>
            <person name="Krizsan K."/>
            <person name="Almasi E."/>
            <person name="Merenyi Z."/>
            <person name="Sahu N."/>
            <person name="Viragh M."/>
            <person name="Koszo T."/>
            <person name="Mondo S."/>
            <person name="Kiss B."/>
            <person name="Balint B."/>
            <person name="Kues U."/>
            <person name="Barry K."/>
            <person name="Hegedus J.C."/>
            <person name="Henrissat B."/>
            <person name="Johnson J."/>
            <person name="Lipzen A."/>
            <person name="Ohm R."/>
            <person name="Nagy I."/>
            <person name="Pangilinan J."/>
            <person name="Yan J."/>
            <person name="Xiong Y."/>
            <person name="Grigoriev I.V."/>
            <person name="Hibbett D.S."/>
            <person name="Nagy L.G."/>
        </authorList>
    </citation>
    <scope>NUCLEOTIDE SEQUENCE [LARGE SCALE GENOMIC DNA]</scope>
    <source>
        <strain evidence="2 3">SZMC22713</strain>
    </source>
</reference>
<dbReference type="EMBL" id="ML170261">
    <property type="protein sequence ID" value="TDL15803.1"/>
    <property type="molecule type" value="Genomic_DNA"/>
</dbReference>
<evidence type="ECO:0000313" key="2">
    <source>
        <dbReference type="EMBL" id="TDL15803.1"/>
    </source>
</evidence>
<evidence type="ECO:0000313" key="3">
    <source>
        <dbReference type="Proteomes" id="UP000294933"/>
    </source>
</evidence>
<dbReference type="PROSITE" id="PS50097">
    <property type="entry name" value="BTB"/>
    <property type="match status" value="1"/>
</dbReference>
<dbReference type="SMART" id="SM00225">
    <property type="entry name" value="BTB"/>
    <property type="match status" value="1"/>
</dbReference>
<dbReference type="Gene3D" id="3.30.710.10">
    <property type="entry name" value="Potassium Channel Kv1.1, Chain A"/>
    <property type="match status" value="1"/>
</dbReference>
<dbReference type="STRING" id="50990.A0A4Y7PK05"/>
<dbReference type="OrthoDB" id="3218112at2759"/>
<dbReference type="CDD" id="cd18186">
    <property type="entry name" value="BTB_POZ_ZBTB_KLHL-like"/>
    <property type="match status" value="1"/>
</dbReference>
<keyword evidence="3" id="KW-1185">Reference proteome</keyword>
<dbReference type="Proteomes" id="UP000294933">
    <property type="component" value="Unassembled WGS sequence"/>
</dbReference>
<name>A0A4Y7PK05_9AGAM</name>